<proteinExistence type="predicted"/>
<evidence type="ECO:0000313" key="1">
    <source>
        <dbReference type="EMBL" id="JAE02874.1"/>
    </source>
</evidence>
<reference evidence="1" key="1">
    <citation type="submission" date="2014-09" db="EMBL/GenBank/DDBJ databases">
        <authorList>
            <person name="Magalhaes I.L.F."/>
            <person name="Oliveira U."/>
            <person name="Santos F.R."/>
            <person name="Vidigal T.H.D.A."/>
            <person name="Brescovit A.D."/>
            <person name="Santos A.J."/>
        </authorList>
    </citation>
    <scope>NUCLEOTIDE SEQUENCE</scope>
    <source>
        <tissue evidence="1">Shoot tissue taken approximately 20 cm above the soil surface</tissue>
    </source>
</reference>
<sequence length="67" mass="7911">MFLIYYYCVTFIHYSWSLRALLAVLVVPSSIIYCAVCPNENCSRCGWQIRGLHNKEQKRLELKILDQ</sequence>
<name>A0A0A9EV42_ARUDO</name>
<dbReference type="AlphaFoldDB" id="A0A0A9EV42"/>
<accession>A0A0A9EV42</accession>
<dbReference type="EMBL" id="GBRH01195022">
    <property type="protein sequence ID" value="JAE02874.1"/>
    <property type="molecule type" value="Transcribed_RNA"/>
</dbReference>
<reference evidence="1" key="2">
    <citation type="journal article" date="2015" name="Data Brief">
        <title>Shoot transcriptome of the giant reed, Arundo donax.</title>
        <authorList>
            <person name="Barrero R.A."/>
            <person name="Guerrero F.D."/>
            <person name="Moolhuijzen P."/>
            <person name="Goolsby J.A."/>
            <person name="Tidwell J."/>
            <person name="Bellgard S.E."/>
            <person name="Bellgard M.I."/>
        </authorList>
    </citation>
    <scope>NUCLEOTIDE SEQUENCE</scope>
    <source>
        <tissue evidence="1">Shoot tissue taken approximately 20 cm above the soil surface</tissue>
    </source>
</reference>
<protein>
    <submittedName>
        <fullName evidence="1">Uncharacterized protein</fullName>
    </submittedName>
</protein>
<organism evidence="1">
    <name type="scientific">Arundo donax</name>
    <name type="common">Giant reed</name>
    <name type="synonym">Donax arundinaceus</name>
    <dbReference type="NCBI Taxonomy" id="35708"/>
    <lineage>
        <taxon>Eukaryota</taxon>
        <taxon>Viridiplantae</taxon>
        <taxon>Streptophyta</taxon>
        <taxon>Embryophyta</taxon>
        <taxon>Tracheophyta</taxon>
        <taxon>Spermatophyta</taxon>
        <taxon>Magnoliopsida</taxon>
        <taxon>Liliopsida</taxon>
        <taxon>Poales</taxon>
        <taxon>Poaceae</taxon>
        <taxon>PACMAD clade</taxon>
        <taxon>Arundinoideae</taxon>
        <taxon>Arundineae</taxon>
        <taxon>Arundo</taxon>
    </lineage>
</organism>